<evidence type="ECO:0000313" key="4">
    <source>
        <dbReference type="Proteomes" id="UP001596512"/>
    </source>
</evidence>
<dbReference type="Proteomes" id="UP001596512">
    <property type="component" value="Unassembled WGS sequence"/>
</dbReference>
<keyword evidence="2" id="KW-1133">Transmembrane helix</keyword>
<organism evidence="3 4">
    <name type="scientific">Actinokineospora soli</name>
    <dbReference type="NCBI Taxonomy" id="1048753"/>
    <lineage>
        <taxon>Bacteria</taxon>
        <taxon>Bacillati</taxon>
        <taxon>Actinomycetota</taxon>
        <taxon>Actinomycetes</taxon>
        <taxon>Pseudonocardiales</taxon>
        <taxon>Pseudonocardiaceae</taxon>
        <taxon>Actinokineospora</taxon>
    </lineage>
</organism>
<feature type="transmembrane region" description="Helical" evidence="2">
    <location>
        <begin position="209"/>
        <end position="229"/>
    </location>
</feature>
<keyword evidence="4" id="KW-1185">Reference proteome</keyword>
<reference evidence="4" key="1">
    <citation type="journal article" date="2019" name="Int. J. Syst. Evol. Microbiol.">
        <title>The Global Catalogue of Microorganisms (GCM) 10K type strain sequencing project: providing services to taxonomists for standard genome sequencing and annotation.</title>
        <authorList>
            <consortium name="The Broad Institute Genomics Platform"/>
            <consortium name="The Broad Institute Genome Sequencing Center for Infectious Disease"/>
            <person name="Wu L."/>
            <person name="Ma J."/>
        </authorList>
    </citation>
    <scope>NUCLEOTIDE SEQUENCE [LARGE SCALE GENOMIC DNA]</scope>
    <source>
        <strain evidence="4">JCM 17695</strain>
    </source>
</reference>
<evidence type="ECO:0008006" key="5">
    <source>
        <dbReference type="Google" id="ProtNLM"/>
    </source>
</evidence>
<evidence type="ECO:0000256" key="2">
    <source>
        <dbReference type="SAM" id="Phobius"/>
    </source>
</evidence>
<protein>
    <recommendedName>
        <fullName evidence="5">LPXTG-motif cell wall anchor domain-containing protein</fullName>
    </recommendedName>
</protein>
<dbReference type="EMBL" id="JBHTEY010000004">
    <property type="protein sequence ID" value="MFC7617098.1"/>
    <property type="molecule type" value="Genomic_DNA"/>
</dbReference>
<keyword evidence="2" id="KW-0812">Transmembrane</keyword>
<comment type="caution">
    <text evidence="3">The sequence shown here is derived from an EMBL/GenBank/DDBJ whole genome shotgun (WGS) entry which is preliminary data.</text>
</comment>
<evidence type="ECO:0000256" key="1">
    <source>
        <dbReference type="SAM" id="MobiDB-lite"/>
    </source>
</evidence>
<proteinExistence type="predicted"/>
<sequence>MQGLEAPHAQDTHPRRRDLPGHRRPGRRRGGAAPDKPGHSAPGQAKRPAADTTVPQPPSNADFTGHGANTHGPYDSTRDGSPSGNGSGTGKSVGKPCAGCVGKADNKNPPGQLPGPQDGNAGYECDRNHGIGRSNPAHTGCTSTTGPTTPPTTTPTTTTGSTTTTEPTVTTSTTTVSSPGSSTPPAGSPGAPAGRPAPTGALADTGVDAGLPLVLGALLLGLGVLLSVVGRRRKAGTP</sequence>
<feature type="region of interest" description="Disordered" evidence="1">
    <location>
        <begin position="1"/>
        <end position="206"/>
    </location>
</feature>
<keyword evidence="2" id="KW-0472">Membrane</keyword>
<feature type="compositionally biased region" description="Low complexity" evidence="1">
    <location>
        <begin position="154"/>
        <end position="206"/>
    </location>
</feature>
<evidence type="ECO:0000313" key="3">
    <source>
        <dbReference type="EMBL" id="MFC7617098.1"/>
    </source>
</evidence>
<accession>A0ABW2TWB7</accession>
<feature type="compositionally biased region" description="Basic and acidic residues" evidence="1">
    <location>
        <begin position="8"/>
        <end position="21"/>
    </location>
</feature>
<gene>
    <name evidence="3" type="ORF">ACFQV2_30410</name>
</gene>
<name>A0ABW2TWB7_9PSEU</name>